<evidence type="ECO:0000313" key="3">
    <source>
        <dbReference type="EMBL" id="MFC7339443.1"/>
    </source>
</evidence>
<sequence length="445" mass="48681">MKILLLGMLMTGVGMAADWPQWLGPDRNGTWNEEGVIADFPEGGPKVLWREPVGLGYSGPSVSEGKVFLMDYLMTEGEVVNDPGKAVEIKGKERVRCFDAETGKPIWEHATERPYELSYPSGPRSTVTVSGGKAYALGGMGHLMCLDAKSGKLLWEKDLVKLYEPGFPIWGYSAHPLVHEGLVVTMAGGEGSSVVAFDAETGEEKWKQLSSKEPGYCPPTVIEYGGTEQMIVFTPEELASLEPKTGEVLWSQRLKVNFNMSIAAPQFSDGNLYASGMGRIGALYQLDAEKPGAKRLWRGKPKTSLYSSNATPVIFDGTMYGPDIETSLLVAVDLKDGKRLWETTLPVTGEEGSRVRHGTVFLTRHEPSGRFYLFNEKGELIIAELTPEGYKELGKSQILKPTNDTFGRDVVWTAPAFAMKSAFVRNDEELVRVDLSAPGGVPSSE</sequence>
<dbReference type="InterPro" id="IPR002372">
    <property type="entry name" value="PQQ_rpt_dom"/>
</dbReference>
<dbReference type="PANTHER" id="PTHR34512">
    <property type="entry name" value="CELL SURFACE PROTEIN"/>
    <property type="match status" value="1"/>
</dbReference>
<dbReference type="InterPro" id="IPR015943">
    <property type="entry name" value="WD40/YVTN_repeat-like_dom_sf"/>
</dbReference>
<reference evidence="4" key="1">
    <citation type="journal article" date="2019" name="Int. J. Syst. Evol. Microbiol.">
        <title>The Global Catalogue of Microorganisms (GCM) 10K type strain sequencing project: providing services to taxonomists for standard genome sequencing and annotation.</title>
        <authorList>
            <consortium name="The Broad Institute Genomics Platform"/>
            <consortium name="The Broad Institute Genome Sequencing Center for Infectious Disease"/>
            <person name="Wu L."/>
            <person name="Ma J."/>
        </authorList>
    </citation>
    <scope>NUCLEOTIDE SEQUENCE [LARGE SCALE GENOMIC DNA]</scope>
    <source>
        <strain evidence="4">CGMCC 4.1467</strain>
    </source>
</reference>
<organism evidence="3 4">
    <name type="scientific">Haloferula chungangensis</name>
    <dbReference type="NCBI Taxonomy" id="1048331"/>
    <lineage>
        <taxon>Bacteria</taxon>
        <taxon>Pseudomonadati</taxon>
        <taxon>Verrucomicrobiota</taxon>
        <taxon>Verrucomicrobiia</taxon>
        <taxon>Verrucomicrobiales</taxon>
        <taxon>Verrucomicrobiaceae</taxon>
        <taxon>Haloferula</taxon>
    </lineage>
</organism>
<proteinExistence type="predicted"/>
<evidence type="ECO:0000313" key="4">
    <source>
        <dbReference type="Proteomes" id="UP001596472"/>
    </source>
</evidence>
<dbReference type="InterPro" id="IPR018391">
    <property type="entry name" value="PQQ_b-propeller_rpt"/>
</dbReference>
<dbReference type="Gene3D" id="2.130.10.10">
    <property type="entry name" value="YVTN repeat-like/Quinoprotein amine dehydrogenase"/>
    <property type="match status" value="2"/>
</dbReference>
<feature type="chain" id="PRO_5047343796" evidence="1">
    <location>
        <begin position="17"/>
        <end position="445"/>
    </location>
</feature>
<comment type="caution">
    <text evidence="3">The sequence shown here is derived from an EMBL/GenBank/DDBJ whole genome shotgun (WGS) entry which is preliminary data.</text>
</comment>
<dbReference type="SMART" id="SM00564">
    <property type="entry name" value="PQQ"/>
    <property type="match status" value="3"/>
</dbReference>
<evidence type="ECO:0000256" key="1">
    <source>
        <dbReference type="SAM" id="SignalP"/>
    </source>
</evidence>
<dbReference type="Proteomes" id="UP001596472">
    <property type="component" value="Unassembled WGS sequence"/>
</dbReference>
<accession>A0ABW2LCP6</accession>
<gene>
    <name evidence="3" type="ORF">ACFQY0_19780</name>
</gene>
<name>A0ABW2LCP6_9BACT</name>
<dbReference type="EMBL" id="JBHTBS010000017">
    <property type="protein sequence ID" value="MFC7339443.1"/>
    <property type="molecule type" value="Genomic_DNA"/>
</dbReference>
<keyword evidence="4" id="KW-1185">Reference proteome</keyword>
<feature type="domain" description="Pyrrolo-quinoline quinone repeat" evidence="2">
    <location>
        <begin position="92"/>
        <end position="342"/>
    </location>
</feature>
<dbReference type="Pfam" id="PF13360">
    <property type="entry name" value="PQQ_2"/>
    <property type="match status" value="1"/>
</dbReference>
<protein>
    <submittedName>
        <fullName evidence="3">PQQ-binding-like beta-propeller repeat protein</fullName>
    </submittedName>
</protein>
<evidence type="ECO:0000259" key="2">
    <source>
        <dbReference type="Pfam" id="PF13360"/>
    </source>
</evidence>
<dbReference type="PANTHER" id="PTHR34512:SF30">
    <property type="entry name" value="OUTER MEMBRANE PROTEIN ASSEMBLY FACTOR BAMB"/>
    <property type="match status" value="1"/>
</dbReference>
<feature type="signal peptide" evidence="1">
    <location>
        <begin position="1"/>
        <end position="16"/>
    </location>
</feature>
<keyword evidence="1" id="KW-0732">Signal</keyword>
<dbReference type="SUPFAM" id="SSF50998">
    <property type="entry name" value="Quinoprotein alcohol dehydrogenase-like"/>
    <property type="match status" value="1"/>
</dbReference>
<dbReference type="RefSeq" id="WP_379716271.1">
    <property type="nucleotide sequence ID" value="NZ_JBHTBS010000017.1"/>
</dbReference>
<dbReference type="InterPro" id="IPR011047">
    <property type="entry name" value="Quinoprotein_ADH-like_sf"/>
</dbReference>